<name>A0A975BP17_9BACT</name>
<organism evidence="1 2">
    <name type="scientific">Desulfonema magnum</name>
    <dbReference type="NCBI Taxonomy" id="45655"/>
    <lineage>
        <taxon>Bacteria</taxon>
        <taxon>Pseudomonadati</taxon>
        <taxon>Thermodesulfobacteriota</taxon>
        <taxon>Desulfobacteria</taxon>
        <taxon>Desulfobacterales</taxon>
        <taxon>Desulfococcaceae</taxon>
        <taxon>Desulfonema</taxon>
    </lineage>
</organism>
<accession>A0A975BP17</accession>
<reference evidence="1" key="1">
    <citation type="journal article" date="2021" name="Microb. Physiol.">
        <title>Proteogenomic Insights into the Physiology of Marine, Sulfate-Reducing, Filamentous Desulfonema limicola and Desulfonema magnum.</title>
        <authorList>
            <person name="Schnaars V."/>
            <person name="Wohlbrand L."/>
            <person name="Scheve S."/>
            <person name="Hinrichs C."/>
            <person name="Reinhardt R."/>
            <person name="Rabus R."/>
        </authorList>
    </citation>
    <scope>NUCLEOTIDE SEQUENCE</scope>
    <source>
        <strain evidence="1">4be13</strain>
    </source>
</reference>
<gene>
    <name evidence="1" type="ORF">dnm_052890</name>
</gene>
<evidence type="ECO:0000313" key="1">
    <source>
        <dbReference type="EMBL" id="QTA89239.1"/>
    </source>
</evidence>
<evidence type="ECO:0000313" key="2">
    <source>
        <dbReference type="Proteomes" id="UP000663722"/>
    </source>
</evidence>
<proteinExistence type="predicted"/>
<dbReference type="EMBL" id="CP061800">
    <property type="protein sequence ID" value="QTA89239.1"/>
    <property type="molecule type" value="Genomic_DNA"/>
</dbReference>
<sequence length="53" mass="6136">MFPVRCRTDISVSSSYPLSYSGSPEIRYNQKKFLVRYLISDSCQNILQLTTDN</sequence>
<protein>
    <submittedName>
        <fullName evidence="1">Uncharacterized protein</fullName>
    </submittedName>
</protein>
<keyword evidence="2" id="KW-1185">Reference proteome</keyword>
<dbReference type="KEGG" id="dmm:dnm_052890"/>
<dbReference type="AlphaFoldDB" id="A0A975BP17"/>
<dbReference type="Proteomes" id="UP000663722">
    <property type="component" value="Chromosome"/>
</dbReference>